<sequence>MAGRGSSLIQMERLFVNWSVVSALGPNVGDSAMETNKRLMYGLGGLGLIPFLVCLLAASSGAEWLGVDPVAWFIAYGAVILSFLGGILWGRALACDEPRLVAPLLLLSNLFALLAWLGLLLRWYEASLLVLSAGFVMVLWTELRFAPPSSTQRLRSYLTLRYWLTGSVLGLHLLLLWQYR</sequence>
<feature type="transmembrane region" description="Helical" evidence="1">
    <location>
        <begin position="127"/>
        <end position="146"/>
    </location>
</feature>
<feature type="transmembrane region" description="Helical" evidence="1">
    <location>
        <begin position="70"/>
        <end position="89"/>
    </location>
</feature>
<organism evidence="2 3">
    <name type="scientific">Aestuariirhabdus litorea</name>
    <dbReference type="NCBI Taxonomy" id="2528527"/>
    <lineage>
        <taxon>Bacteria</taxon>
        <taxon>Pseudomonadati</taxon>
        <taxon>Pseudomonadota</taxon>
        <taxon>Gammaproteobacteria</taxon>
        <taxon>Oceanospirillales</taxon>
        <taxon>Aestuariirhabdaceae</taxon>
        <taxon>Aestuariirhabdus</taxon>
    </lineage>
</organism>
<dbReference type="EMBL" id="QWEZ01000001">
    <property type="protein sequence ID" value="RRJ83844.1"/>
    <property type="molecule type" value="Genomic_DNA"/>
</dbReference>
<dbReference type="AlphaFoldDB" id="A0A3P3VN39"/>
<dbReference type="Proteomes" id="UP000280792">
    <property type="component" value="Unassembled WGS sequence"/>
</dbReference>
<keyword evidence="1" id="KW-0472">Membrane</keyword>
<reference evidence="2 3" key="2">
    <citation type="submission" date="2018-12" db="EMBL/GenBank/DDBJ databases">
        <title>Simiduia agarivorans gen. nov., sp. nov., a marine, agarolytic bacterium isolated from shallow coastal water from Keelung, Taiwan.</title>
        <authorList>
            <person name="Shieh W.Y."/>
        </authorList>
    </citation>
    <scope>NUCLEOTIDE SEQUENCE [LARGE SCALE GENOMIC DNA]</scope>
    <source>
        <strain evidence="2 3">GTF-13</strain>
    </source>
</reference>
<evidence type="ECO:0000256" key="1">
    <source>
        <dbReference type="SAM" id="Phobius"/>
    </source>
</evidence>
<accession>A0A3P3VN39</accession>
<protein>
    <submittedName>
        <fullName evidence="2">DUF3429 family protein</fullName>
    </submittedName>
</protein>
<evidence type="ECO:0000313" key="2">
    <source>
        <dbReference type="EMBL" id="RRJ83844.1"/>
    </source>
</evidence>
<comment type="caution">
    <text evidence="2">The sequence shown here is derived from an EMBL/GenBank/DDBJ whole genome shotgun (WGS) entry which is preliminary data.</text>
</comment>
<name>A0A3P3VN39_9GAMM</name>
<dbReference type="Pfam" id="PF11911">
    <property type="entry name" value="DUF3429"/>
    <property type="match status" value="1"/>
</dbReference>
<feature type="transmembrane region" description="Helical" evidence="1">
    <location>
        <begin position="39"/>
        <end position="58"/>
    </location>
</feature>
<gene>
    <name evidence="2" type="ORF">D0544_01625</name>
</gene>
<proteinExistence type="predicted"/>
<feature type="transmembrane region" description="Helical" evidence="1">
    <location>
        <begin position="158"/>
        <end position="179"/>
    </location>
</feature>
<dbReference type="InterPro" id="IPR021836">
    <property type="entry name" value="DUF3429"/>
</dbReference>
<keyword evidence="1" id="KW-0812">Transmembrane</keyword>
<feature type="transmembrane region" description="Helical" evidence="1">
    <location>
        <begin position="101"/>
        <end position="121"/>
    </location>
</feature>
<keyword evidence="1" id="KW-1133">Transmembrane helix</keyword>
<evidence type="ECO:0000313" key="3">
    <source>
        <dbReference type="Proteomes" id="UP000280792"/>
    </source>
</evidence>
<dbReference type="PANTHER" id="PTHR15887:SF1">
    <property type="entry name" value="TRANSMEMBRANE PROTEIN 69"/>
    <property type="match status" value="1"/>
</dbReference>
<dbReference type="PANTHER" id="PTHR15887">
    <property type="entry name" value="TRANSMEMBRANE PROTEIN 69"/>
    <property type="match status" value="1"/>
</dbReference>
<keyword evidence="3" id="KW-1185">Reference proteome</keyword>
<reference evidence="2 3" key="1">
    <citation type="submission" date="2018-08" db="EMBL/GenBank/DDBJ databases">
        <authorList>
            <person name="Khan S.A."/>
        </authorList>
    </citation>
    <scope>NUCLEOTIDE SEQUENCE [LARGE SCALE GENOMIC DNA]</scope>
    <source>
        <strain evidence="2 3">GTF-13</strain>
    </source>
</reference>